<gene>
    <name evidence="3" type="primary">LOC100901825</name>
</gene>
<proteinExistence type="predicted"/>
<dbReference type="Proteomes" id="UP000694867">
    <property type="component" value="Unplaced"/>
</dbReference>
<protein>
    <submittedName>
        <fullName evidence="3">Uncharacterized protein LOC100901825</fullName>
    </submittedName>
</protein>
<dbReference type="PROSITE" id="PS50994">
    <property type="entry name" value="INTEGRASE"/>
    <property type="match status" value="1"/>
</dbReference>
<organism evidence="2 3">
    <name type="scientific">Galendromus occidentalis</name>
    <name type="common">western predatory mite</name>
    <dbReference type="NCBI Taxonomy" id="34638"/>
    <lineage>
        <taxon>Eukaryota</taxon>
        <taxon>Metazoa</taxon>
        <taxon>Ecdysozoa</taxon>
        <taxon>Arthropoda</taxon>
        <taxon>Chelicerata</taxon>
        <taxon>Arachnida</taxon>
        <taxon>Acari</taxon>
        <taxon>Parasitiformes</taxon>
        <taxon>Mesostigmata</taxon>
        <taxon>Gamasina</taxon>
        <taxon>Phytoseioidea</taxon>
        <taxon>Phytoseiidae</taxon>
        <taxon>Typhlodrominae</taxon>
        <taxon>Galendromus</taxon>
    </lineage>
</organism>
<dbReference type="AlphaFoldDB" id="A0AAJ7WH92"/>
<dbReference type="GO" id="GO:0071897">
    <property type="term" value="P:DNA biosynthetic process"/>
    <property type="evidence" value="ECO:0007669"/>
    <property type="project" value="UniProtKB-ARBA"/>
</dbReference>
<dbReference type="RefSeq" id="XP_028966900.1">
    <property type="nucleotide sequence ID" value="XM_029111067.1"/>
</dbReference>
<dbReference type="SUPFAM" id="SSF53098">
    <property type="entry name" value="Ribonuclease H-like"/>
    <property type="match status" value="1"/>
</dbReference>
<reference evidence="3" key="1">
    <citation type="submission" date="2025-08" db="UniProtKB">
        <authorList>
            <consortium name="RefSeq"/>
        </authorList>
    </citation>
    <scope>IDENTIFICATION</scope>
</reference>
<dbReference type="InterPro" id="IPR008042">
    <property type="entry name" value="Retrotrans_Pao"/>
</dbReference>
<dbReference type="Gene3D" id="1.10.340.70">
    <property type="match status" value="1"/>
</dbReference>
<dbReference type="InterPro" id="IPR043502">
    <property type="entry name" value="DNA/RNA_pol_sf"/>
</dbReference>
<feature type="domain" description="Integrase catalytic" evidence="1">
    <location>
        <begin position="871"/>
        <end position="1052"/>
    </location>
</feature>
<dbReference type="GO" id="GO:0015074">
    <property type="term" value="P:DNA integration"/>
    <property type="evidence" value="ECO:0007669"/>
    <property type="project" value="InterPro"/>
</dbReference>
<evidence type="ECO:0000259" key="1">
    <source>
        <dbReference type="PROSITE" id="PS50994"/>
    </source>
</evidence>
<evidence type="ECO:0000313" key="2">
    <source>
        <dbReference type="Proteomes" id="UP000694867"/>
    </source>
</evidence>
<dbReference type="PANTHER" id="PTHR47331">
    <property type="entry name" value="PHD-TYPE DOMAIN-CONTAINING PROTEIN"/>
    <property type="match status" value="1"/>
</dbReference>
<dbReference type="InterPro" id="IPR012337">
    <property type="entry name" value="RNaseH-like_sf"/>
</dbReference>
<name>A0AAJ7WH92_9ACAR</name>
<evidence type="ECO:0000313" key="3">
    <source>
        <dbReference type="RefSeq" id="XP_028966900.1"/>
    </source>
</evidence>
<dbReference type="InterPro" id="IPR036397">
    <property type="entry name" value="RNaseH_sf"/>
</dbReference>
<dbReference type="PANTHER" id="PTHR47331:SF1">
    <property type="entry name" value="GAG-LIKE PROTEIN"/>
    <property type="match status" value="1"/>
</dbReference>
<dbReference type="Gene3D" id="3.30.420.10">
    <property type="entry name" value="Ribonuclease H-like superfamily/Ribonuclease H"/>
    <property type="match status" value="1"/>
</dbReference>
<dbReference type="GO" id="GO:0042575">
    <property type="term" value="C:DNA polymerase complex"/>
    <property type="evidence" value="ECO:0007669"/>
    <property type="project" value="UniProtKB-ARBA"/>
</dbReference>
<dbReference type="GeneID" id="100901825"/>
<dbReference type="InterPro" id="IPR041588">
    <property type="entry name" value="Integrase_H2C2"/>
</dbReference>
<dbReference type="InterPro" id="IPR001584">
    <property type="entry name" value="Integrase_cat-core"/>
</dbReference>
<dbReference type="GO" id="GO:0003676">
    <property type="term" value="F:nucleic acid binding"/>
    <property type="evidence" value="ECO:0007669"/>
    <property type="project" value="InterPro"/>
</dbReference>
<dbReference type="SUPFAM" id="SSF56672">
    <property type="entry name" value="DNA/RNA polymerases"/>
    <property type="match status" value="1"/>
</dbReference>
<keyword evidence="2" id="KW-1185">Reference proteome</keyword>
<accession>A0AAJ7WH92</accession>
<dbReference type="Pfam" id="PF05380">
    <property type="entry name" value="Peptidase_A17"/>
    <property type="match status" value="1"/>
</dbReference>
<sequence>MNQLHEVLIRSKPEDVIDEITAQPTHFGWVIGGSLVPTRNHVKGAVTAAHIVCCPAVLSACSAQLSSSAEALQRLWSLDAVGISEIPSASQLSVDEEKALKQFDAGVSYDGERYTVVFPERSTISELPNNRNLAMQRLERKICQLRRDPRKYDRYHEEVMRFVNDGFATEIHDSVLNRSPSVDGSYFMPHHEIVSRAGSAEKRRIVFDCSARERGATSLNEHLLPGPNLNPDLVTLLLNFRLHRVAVSADISKAYMRIAVNAADQPLFRFLWQAPGSDAVNIYQMQRVVWGATSSGFLLAATIRHHLKNSEESVRDLGDHLYADDFLRSFEDIGQATAFADGLRATLRAAGKSLAKWKSNSIEIKRHLISSGVSPDDFDTAPGNLLKVLGICWDPEQDVFHLAMPPSIPGRHTEKVLTKRMVLSVVASIYDPLGWLTPFTLRGKRIIQRLWSANLDWNRAVPTDVHSDLTTWFSEIEAFSKLGIQRQFVKREVLPVSHHLHVFGDASVSAYAAAAYLEARFADGSSSFALIMSKSRLAPRDSPSLPRLELLAALIAVRLARFLTERMNVRFDRVLYYTDSLIIYHWVTAARPGQWKTFVGNRVAEIQTNSRKEDWFHVQGTGNISDLATRGISAESLVNSSGWWFGPDWLRSPQDERPISQPLTNSSSLEVVRQEIRNVMSPVVLTQPLIDLERYASSSRAVRIIANVIRFTILVRRQPLPPTVVIHRKAEIAIIKACQQQHFQAEMGATRAQERVSPASKLAAFSLFLDENGVLRARTRLTEGPFFTFDEKNPIVIPGESRLAKLLVVDAHRVNAHFGVNAVLTQLRRRYWITRGRQIIKAILRRCVTCRRKHGVPAHQVEAPLPESRSDFRVPFQITGLDLCGHFYVKHQQTSIKTYVALFTCTATRAIHLELVPSQSTPQTHLAIRRFLATHPGCVRFISDNGRSFVKAATDIKRLFNSMNSRKVVDVLEGRSIDWSFNCPQAPWRGGFFERMVGVVKTALFKTLSRSLIGYEEFRTILCELAAIINDRPITVLDLLSDSRREFCNRPPSRNPFERSNQLCDNRLRVLRAQDHTVTQRVQLSILDLTQIPHPFNMFIGTGLDKKTSEALARRRELNRGLLKLFCEHEPTDGERQLLDIQRLIDELEFSGGRTHEEASAEAIEKWQTFNAEMRDVYLEENLYYWLDLPLGDEEREEERNVTRLLMLKLLRTRRNHRIEVGVLKGLLHDAQN</sequence>
<dbReference type="KEGG" id="goe:100901825"/>
<dbReference type="Pfam" id="PF17921">
    <property type="entry name" value="Integrase_H2C2"/>
    <property type="match status" value="1"/>
</dbReference>